<dbReference type="PANTHER" id="PTHR42918">
    <property type="entry name" value="LYSYL-TRNA SYNTHETASE"/>
    <property type="match status" value="1"/>
</dbReference>
<dbReference type="NCBIfam" id="NF006828">
    <property type="entry name" value="PRK09350.1"/>
    <property type="match status" value="1"/>
</dbReference>
<keyword evidence="3" id="KW-0067">ATP-binding</keyword>
<reference evidence="5 6" key="1">
    <citation type="submission" date="2021-02" db="EMBL/GenBank/DDBJ databases">
        <title>Activity-based single-cell genomes from oceanic crustal fluid captures similar information to metagenomic and metatranscriptomic surveys with orders of magnitude less sampling.</title>
        <authorList>
            <person name="D'Angelo T.S."/>
            <person name="Orcutt B.N."/>
        </authorList>
    </citation>
    <scope>NUCLEOTIDE SEQUENCE [LARGE SCALE GENOMIC DNA]</scope>
    <source>
        <strain evidence="5">AH-315-G07</strain>
    </source>
</reference>
<dbReference type="PROSITE" id="PS50862">
    <property type="entry name" value="AA_TRNA_LIGASE_II"/>
    <property type="match status" value="1"/>
</dbReference>
<dbReference type="Gene3D" id="3.30.930.10">
    <property type="entry name" value="Bira Bifunctional Protein, Domain 2"/>
    <property type="match status" value="1"/>
</dbReference>
<evidence type="ECO:0000256" key="3">
    <source>
        <dbReference type="ARBA" id="ARBA00022840"/>
    </source>
</evidence>
<dbReference type="InterPro" id="IPR006195">
    <property type="entry name" value="aa-tRNA-synth_II"/>
</dbReference>
<dbReference type="InterPro" id="IPR004525">
    <property type="entry name" value="EpmA"/>
</dbReference>
<dbReference type="SUPFAM" id="SSF55681">
    <property type="entry name" value="Class II aaRS and biotin synthetases"/>
    <property type="match status" value="1"/>
</dbReference>
<proteinExistence type="predicted"/>
<comment type="caution">
    <text evidence="5">The sequence shown here is derived from an EMBL/GenBank/DDBJ whole genome shotgun (WGS) entry which is preliminary data.</text>
</comment>
<keyword evidence="6" id="KW-1185">Reference proteome</keyword>
<dbReference type="InterPro" id="IPR045864">
    <property type="entry name" value="aa-tRNA-synth_II/BPL/LPL"/>
</dbReference>
<keyword evidence="2" id="KW-0547">Nucleotide-binding</keyword>
<name>A0ABS3API3_9BACT</name>
<evidence type="ECO:0000313" key="6">
    <source>
        <dbReference type="Proteomes" id="UP000722121"/>
    </source>
</evidence>
<feature type="domain" description="Aminoacyl-transfer RNA synthetases class-II family profile" evidence="4">
    <location>
        <begin position="17"/>
        <end position="308"/>
    </location>
</feature>
<gene>
    <name evidence="5" type="primary">genX</name>
    <name evidence="5" type="ORF">JYU14_00585</name>
</gene>
<evidence type="ECO:0000259" key="4">
    <source>
        <dbReference type="PROSITE" id="PS50862"/>
    </source>
</evidence>
<dbReference type="PANTHER" id="PTHR42918:SF6">
    <property type="entry name" value="ELONGATION FACTOR P--(R)-BETA-LYSINE LIGASE"/>
    <property type="match status" value="1"/>
</dbReference>
<organism evidence="5 6">
    <name type="scientific">Simkania negevensis</name>
    <dbReference type="NCBI Taxonomy" id="83561"/>
    <lineage>
        <taxon>Bacteria</taxon>
        <taxon>Pseudomonadati</taxon>
        <taxon>Chlamydiota</taxon>
        <taxon>Chlamydiia</taxon>
        <taxon>Parachlamydiales</taxon>
        <taxon>Simkaniaceae</taxon>
        <taxon>Simkania</taxon>
    </lineage>
</organism>
<dbReference type="Proteomes" id="UP000722121">
    <property type="component" value="Unassembled WGS sequence"/>
</dbReference>
<dbReference type="EMBL" id="JAFITR010000006">
    <property type="protein sequence ID" value="MBN4066565.1"/>
    <property type="molecule type" value="Genomic_DNA"/>
</dbReference>
<accession>A0ABS3API3</accession>
<evidence type="ECO:0000313" key="5">
    <source>
        <dbReference type="EMBL" id="MBN4066565.1"/>
    </source>
</evidence>
<keyword evidence="1" id="KW-0436">Ligase</keyword>
<sequence>MLRHPLLHDRAAMFTKARSFFSERDIIEVDTPALSPHGAIDTHIDLIPAHLFCSKTYYLHSSPEYRMKALLVEGSGDIYQLSHVFRDNEKGDAHSVEFTMAEWYRCGFSFEEMIIETVDFAKLFIEDHPPVSRYTYRQALNLFAHIDPFTSNIDKLISCLTKAGIDNPVVTVGDQRDDLLNAIVSFVVEPYFDKGHITVLSHYPASQAACAQTAVVDGIETAERFELFYGGLELANGYHELVCPREQHNRFLQANEERRKLNKPLYPIDIHFLDALAKGLPDCCGVAVGFDRLMMARHNTSFIAEVLP</sequence>
<dbReference type="Pfam" id="PF00152">
    <property type="entry name" value="tRNA-synt_2"/>
    <property type="match status" value="1"/>
</dbReference>
<dbReference type="NCBIfam" id="TIGR00462">
    <property type="entry name" value="genX"/>
    <property type="match status" value="1"/>
</dbReference>
<protein>
    <submittedName>
        <fullName evidence="5">EF-P lysine aminoacylase GenX</fullName>
    </submittedName>
</protein>
<evidence type="ECO:0000256" key="1">
    <source>
        <dbReference type="ARBA" id="ARBA00022598"/>
    </source>
</evidence>
<dbReference type="InterPro" id="IPR004364">
    <property type="entry name" value="Aa-tRNA-synt_II"/>
</dbReference>
<evidence type="ECO:0000256" key="2">
    <source>
        <dbReference type="ARBA" id="ARBA00022741"/>
    </source>
</evidence>